<proteinExistence type="predicted"/>
<organism evidence="1 2">
    <name type="scientific">Longicatena caecimuris</name>
    <dbReference type="NCBI Taxonomy" id="1796635"/>
    <lineage>
        <taxon>Bacteria</taxon>
        <taxon>Bacillati</taxon>
        <taxon>Bacillota</taxon>
        <taxon>Erysipelotrichia</taxon>
        <taxon>Erysipelotrichales</taxon>
        <taxon>Erysipelotrichaceae</taxon>
        <taxon>Longicatena</taxon>
    </lineage>
</organism>
<name>A0A4R3T8Z5_9FIRM</name>
<reference evidence="1 2" key="1">
    <citation type="submission" date="2019-03" db="EMBL/GenBank/DDBJ databases">
        <title>Genomic Encyclopedia of Type Strains, Phase IV (KMG-IV): sequencing the most valuable type-strain genomes for metagenomic binning, comparative biology and taxonomic classification.</title>
        <authorList>
            <person name="Goeker M."/>
        </authorList>
    </citation>
    <scope>NUCLEOTIDE SEQUENCE [LARGE SCALE GENOMIC DNA]</scope>
    <source>
        <strain evidence="1 2">DSM 29481</strain>
    </source>
</reference>
<keyword evidence="2" id="KW-1185">Reference proteome</keyword>
<dbReference type="RefSeq" id="WP_243642715.1">
    <property type="nucleotide sequence ID" value="NZ_SMBP01000017.1"/>
</dbReference>
<dbReference type="Proteomes" id="UP000295773">
    <property type="component" value="Unassembled WGS sequence"/>
</dbReference>
<protein>
    <submittedName>
        <fullName evidence="1">Uncharacterized protein</fullName>
    </submittedName>
</protein>
<gene>
    <name evidence="1" type="ORF">EDD61_11710</name>
</gene>
<evidence type="ECO:0000313" key="2">
    <source>
        <dbReference type="Proteomes" id="UP000295773"/>
    </source>
</evidence>
<evidence type="ECO:0000313" key="1">
    <source>
        <dbReference type="EMBL" id="TCU57624.1"/>
    </source>
</evidence>
<dbReference type="AlphaFoldDB" id="A0A4R3T8Z5"/>
<comment type="caution">
    <text evidence="1">The sequence shown here is derived from an EMBL/GenBank/DDBJ whole genome shotgun (WGS) entry which is preliminary data.</text>
</comment>
<dbReference type="EMBL" id="SMBP01000017">
    <property type="protein sequence ID" value="TCU57624.1"/>
    <property type="molecule type" value="Genomic_DNA"/>
</dbReference>
<sequence>MYSENVFQMNDYQIYRYIDTPPIDYCDLNMFFLDYFPELLSEYHQLVLKYHGDDTDSCYVYSKLMLYLLSKNINDRLVQSKILKFFHKVIELPDMDEGISPRGVIMGNGTGVISQLEMHNFNFDIRML</sequence>
<accession>A0A4R3T8Z5</accession>